<dbReference type="GO" id="GO:0005829">
    <property type="term" value="C:cytosol"/>
    <property type="evidence" value="ECO:0007669"/>
    <property type="project" value="TreeGrafter"/>
</dbReference>
<gene>
    <name evidence="5" type="ORF">AVDCRST_MAG94-7144</name>
</gene>
<feature type="domain" description="HTH crp-type" evidence="4">
    <location>
        <begin position="153"/>
        <end position="219"/>
    </location>
</feature>
<protein>
    <submittedName>
        <fullName evidence="5">cAMP-binding proteins - catabolite gene activator and regulatory subunit of cAMP-dependent protein kinases</fullName>
    </submittedName>
</protein>
<evidence type="ECO:0000259" key="4">
    <source>
        <dbReference type="Pfam" id="PF13545"/>
    </source>
</evidence>
<reference evidence="5" key="1">
    <citation type="submission" date="2020-02" db="EMBL/GenBank/DDBJ databases">
        <authorList>
            <person name="Meier V. D."/>
        </authorList>
    </citation>
    <scope>NUCLEOTIDE SEQUENCE</scope>
    <source>
        <strain evidence="5">AVDCRST_MAG94</strain>
    </source>
</reference>
<dbReference type="InterPro" id="IPR036390">
    <property type="entry name" value="WH_DNA-bd_sf"/>
</dbReference>
<dbReference type="GO" id="GO:0003677">
    <property type="term" value="F:DNA binding"/>
    <property type="evidence" value="ECO:0007669"/>
    <property type="project" value="UniProtKB-KW"/>
</dbReference>
<name>A0A6J4PR37_9CYAN</name>
<dbReference type="EMBL" id="CADCTY010002444">
    <property type="protein sequence ID" value="CAA9423572.1"/>
    <property type="molecule type" value="Genomic_DNA"/>
</dbReference>
<dbReference type="SUPFAM" id="SSF46785">
    <property type="entry name" value="Winged helix' DNA-binding domain"/>
    <property type="match status" value="1"/>
</dbReference>
<evidence type="ECO:0000256" key="1">
    <source>
        <dbReference type="ARBA" id="ARBA00023015"/>
    </source>
</evidence>
<keyword evidence="3" id="KW-0804">Transcription</keyword>
<keyword evidence="1" id="KW-0805">Transcription regulation</keyword>
<evidence type="ECO:0000256" key="3">
    <source>
        <dbReference type="ARBA" id="ARBA00023163"/>
    </source>
</evidence>
<dbReference type="Gene3D" id="2.60.120.10">
    <property type="entry name" value="Jelly Rolls"/>
    <property type="match status" value="1"/>
</dbReference>
<organism evidence="5">
    <name type="scientific">uncultured Leptolyngbya sp</name>
    <dbReference type="NCBI Taxonomy" id="332963"/>
    <lineage>
        <taxon>Bacteria</taxon>
        <taxon>Bacillati</taxon>
        <taxon>Cyanobacteriota</taxon>
        <taxon>Cyanophyceae</taxon>
        <taxon>Leptolyngbyales</taxon>
        <taxon>Leptolyngbyaceae</taxon>
        <taxon>Leptolyngbya group</taxon>
        <taxon>Leptolyngbya</taxon>
        <taxon>environmental samples</taxon>
    </lineage>
</organism>
<dbReference type="GO" id="GO:0003700">
    <property type="term" value="F:DNA-binding transcription factor activity"/>
    <property type="evidence" value="ECO:0007669"/>
    <property type="project" value="TreeGrafter"/>
</dbReference>
<dbReference type="InterPro" id="IPR018490">
    <property type="entry name" value="cNMP-bd_dom_sf"/>
</dbReference>
<dbReference type="InterPro" id="IPR014710">
    <property type="entry name" value="RmlC-like_jellyroll"/>
</dbReference>
<dbReference type="Pfam" id="PF13545">
    <property type="entry name" value="HTH_Crp_2"/>
    <property type="match status" value="1"/>
</dbReference>
<proteinExistence type="predicted"/>
<dbReference type="PANTHER" id="PTHR24567">
    <property type="entry name" value="CRP FAMILY TRANSCRIPTIONAL REGULATORY PROTEIN"/>
    <property type="match status" value="1"/>
</dbReference>
<evidence type="ECO:0000256" key="2">
    <source>
        <dbReference type="ARBA" id="ARBA00023125"/>
    </source>
</evidence>
<dbReference type="InterPro" id="IPR050397">
    <property type="entry name" value="Env_Response_Regulators"/>
</dbReference>
<dbReference type="InterPro" id="IPR012318">
    <property type="entry name" value="HTH_CRP"/>
</dbReference>
<dbReference type="AlphaFoldDB" id="A0A6J4PR37"/>
<accession>A0A6J4PR37</accession>
<dbReference type="SUPFAM" id="SSF51206">
    <property type="entry name" value="cAMP-binding domain-like"/>
    <property type="match status" value="1"/>
</dbReference>
<keyword evidence="2" id="KW-0238">DNA-binding</keyword>
<dbReference type="PANTHER" id="PTHR24567:SF74">
    <property type="entry name" value="HTH-TYPE TRANSCRIPTIONAL REGULATOR ARCR"/>
    <property type="match status" value="1"/>
</dbReference>
<evidence type="ECO:0000313" key="5">
    <source>
        <dbReference type="EMBL" id="CAA9423572.1"/>
    </source>
</evidence>
<sequence length="241" mass="26729">MMVKAQAFNTPENFLLAALPAADYQRLKQQMALVDLSLHQPIYDLGEPITHVYFPIGAIISLVVPLEDGSMMEAGMVGQEGMAGLPALLSGRTNAHRSFVQIAGQAWRLSTTAVKAEFERGGSFQTVLLRYFQSLFTQVAQTGVCNRFHTLEERLARWLLLVSDCVQSEAFPLTQEFMAQMLGVRRAGVTIAAGVLNQAALIEYTRGRIHIIDRAGLEDFACECYRVVRAEFAWLYDAPTP</sequence>